<dbReference type="OrthoDB" id="188902at2759"/>
<organism evidence="1 2">
    <name type="scientific">Nitzschia inconspicua</name>
    <dbReference type="NCBI Taxonomy" id="303405"/>
    <lineage>
        <taxon>Eukaryota</taxon>
        <taxon>Sar</taxon>
        <taxon>Stramenopiles</taxon>
        <taxon>Ochrophyta</taxon>
        <taxon>Bacillariophyta</taxon>
        <taxon>Bacillariophyceae</taxon>
        <taxon>Bacillariophycidae</taxon>
        <taxon>Bacillariales</taxon>
        <taxon>Bacillariaceae</taxon>
        <taxon>Nitzschia</taxon>
    </lineage>
</organism>
<dbReference type="Proteomes" id="UP000693970">
    <property type="component" value="Unassembled WGS sequence"/>
</dbReference>
<name>A0A9K3PBT9_9STRA</name>
<evidence type="ECO:0000313" key="2">
    <source>
        <dbReference type="Proteomes" id="UP000693970"/>
    </source>
</evidence>
<reference evidence="1" key="1">
    <citation type="journal article" date="2021" name="Sci. Rep.">
        <title>Diploid genomic architecture of Nitzschia inconspicua, an elite biomass production diatom.</title>
        <authorList>
            <person name="Oliver A."/>
            <person name="Podell S."/>
            <person name="Pinowska A."/>
            <person name="Traller J.C."/>
            <person name="Smith S.R."/>
            <person name="McClure R."/>
            <person name="Beliaev A."/>
            <person name="Bohutskyi P."/>
            <person name="Hill E.A."/>
            <person name="Rabines A."/>
            <person name="Zheng H."/>
            <person name="Allen L.Z."/>
            <person name="Kuo A."/>
            <person name="Grigoriev I.V."/>
            <person name="Allen A.E."/>
            <person name="Hazlebeck D."/>
            <person name="Allen E.E."/>
        </authorList>
    </citation>
    <scope>NUCLEOTIDE SEQUENCE</scope>
    <source>
        <strain evidence="1">Hildebrandi</strain>
    </source>
</reference>
<evidence type="ECO:0000313" key="1">
    <source>
        <dbReference type="EMBL" id="KAG7341713.1"/>
    </source>
</evidence>
<proteinExistence type="predicted"/>
<gene>
    <name evidence="1" type="ORF">IV203_023666</name>
</gene>
<sequence>MGIVSQIENNEVTSLIMTDMPKVCLEKGQKIDAMIKALKSNTSIEVVHLKDDFLACVRADMRSQLIQAVGKLPKIRQVYLGDTLLLVPDLTDLLINAKSLTVLNLTAVCLQGPPEYFDDFEKALRTHTALKTFDMKDCMTANQSIDIEKIANAADEGKKPASVNLDSESAQVVNPAASA</sequence>
<accession>A0A9K3PBT9</accession>
<dbReference type="EMBL" id="JAGRRH010000026">
    <property type="protein sequence ID" value="KAG7341713.1"/>
    <property type="molecule type" value="Genomic_DNA"/>
</dbReference>
<protein>
    <submittedName>
        <fullName evidence="1">Uncharacterized protein</fullName>
    </submittedName>
</protein>
<keyword evidence="2" id="KW-1185">Reference proteome</keyword>
<dbReference type="AlphaFoldDB" id="A0A9K3PBT9"/>
<comment type="caution">
    <text evidence="1">The sequence shown here is derived from an EMBL/GenBank/DDBJ whole genome shotgun (WGS) entry which is preliminary data.</text>
</comment>
<reference evidence="1" key="2">
    <citation type="submission" date="2021-04" db="EMBL/GenBank/DDBJ databases">
        <authorList>
            <person name="Podell S."/>
        </authorList>
    </citation>
    <scope>NUCLEOTIDE SEQUENCE</scope>
    <source>
        <strain evidence="1">Hildebrandi</strain>
    </source>
</reference>